<evidence type="ECO:0008006" key="10">
    <source>
        <dbReference type="Google" id="ProtNLM"/>
    </source>
</evidence>
<dbReference type="Proteomes" id="UP000646152">
    <property type="component" value="Unassembled WGS sequence"/>
</dbReference>
<dbReference type="RefSeq" id="WP_229667925.1">
    <property type="nucleotide sequence ID" value="NZ_BMKE01000020.1"/>
</dbReference>
<comment type="caution">
    <text evidence="8">The sequence shown here is derived from an EMBL/GenBank/DDBJ whole genome shotgun (WGS) entry which is preliminary data.</text>
</comment>
<protein>
    <recommendedName>
        <fullName evidence="10">ABC transporter permease</fullName>
    </recommendedName>
</protein>
<evidence type="ECO:0000313" key="9">
    <source>
        <dbReference type="Proteomes" id="UP000646152"/>
    </source>
</evidence>
<feature type="transmembrane region" description="Helical" evidence="7">
    <location>
        <begin position="245"/>
        <end position="262"/>
    </location>
</feature>
<dbReference type="PANTHER" id="PTHR30043:SF1">
    <property type="entry name" value="ABC TRANSPORT SYSTEM PERMEASE PROTEIN P69"/>
    <property type="match status" value="1"/>
</dbReference>
<feature type="transmembrane region" description="Helical" evidence="7">
    <location>
        <begin position="304"/>
        <end position="326"/>
    </location>
</feature>
<evidence type="ECO:0000313" key="8">
    <source>
        <dbReference type="EMBL" id="GGB49410.1"/>
    </source>
</evidence>
<dbReference type="PANTHER" id="PTHR30043">
    <property type="entry name" value="PHOSPHONATES TRANSPORT SYSTEM PERMEASE PROTEIN"/>
    <property type="match status" value="1"/>
</dbReference>
<comment type="subcellular location">
    <subcellularLocation>
        <location evidence="1">Cell membrane</location>
        <topology evidence="1">Multi-pass membrane protein</topology>
    </subcellularLocation>
</comment>
<feature type="transmembrane region" description="Helical" evidence="7">
    <location>
        <begin position="106"/>
        <end position="132"/>
    </location>
</feature>
<evidence type="ECO:0000256" key="6">
    <source>
        <dbReference type="ARBA" id="ARBA00023136"/>
    </source>
</evidence>
<dbReference type="Gene3D" id="1.10.3720.10">
    <property type="entry name" value="MetI-like"/>
    <property type="match status" value="2"/>
</dbReference>
<evidence type="ECO:0000256" key="3">
    <source>
        <dbReference type="ARBA" id="ARBA00022475"/>
    </source>
</evidence>
<dbReference type="SUPFAM" id="SSF161098">
    <property type="entry name" value="MetI-like"/>
    <property type="match status" value="2"/>
</dbReference>
<sequence length="503" mass="55601">MSVSRPNRAMVHSSLLFVLLAVACLPWADLSISAFDPWFELTRLGAGLLLPSWPPLSILGAALANTLAFALQGVALGAGAGLLLAAGYRRGAIRRLAAGLRAVHELFWALLFIQLLGISPLTGVLAIALPYAGTFAKVFGELFEEADPAPEQALFADSGEKPGWCSRLCFLQLPLCWRQMSSYIGYRLECGIRSSAVLGFIGLPTLGYHLESLLRQGYYAEAASFFYALVLLIATLKWWWRPRLLLAYLAAALWWLPPQAVFNWPLTVRFFTQDIVPTPLRSGEWGEFLPWLQSLWAEQIAPGLLNTLVLALLALVVMAVLALLWFPAISRRFGNRGTRIGSHLGLVLMRALPEYLLAFIGTLLLGPSMLPAIAALGLHNGAIIAHLLGHHLNSLRFREDAPTGVNLYLFEVLPRLYRPFMAYSLYRFENLVRETAILGMLGIPTLGFYIDSAFSEFRLDRAMLLLLVCAALNMTIDALARRLRQHLHLSEVQTTASSRPALR</sequence>
<evidence type="ECO:0000256" key="4">
    <source>
        <dbReference type="ARBA" id="ARBA00022692"/>
    </source>
</evidence>
<keyword evidence="9" id="KW-1185">Reference proteome</keyword>
<dbReference type="InterPro" id="IPR035906">
    <property type="entry name" value="MetI-like_sf"/>
</dbReference>
<feature type="transmembrane region" description="Helical" evidence="7">
    <location>
        <begin position="431"/>
        <end position="450"/>
    </location>
</feature>
<keyword evidence="5 7" id="KW-1133">Transmembrane helix</keyword>
<keyword evidence="3" id="KW-1003">Cell membrane</keyword>
<evidence type="ECO:0000256" key="1">
    <source>
        <dbReference type="ARBA" id="ARBA00004651"/>
    </source>
</evidence>
<keyword evidence="6 7" id="KW-0472">Membrane</keyword>
<proteinExistence type="predicted"/>
<dbReference type="EMBL" id="BMKE01000020">
    <property type="protein sequence ID" value="GGB49410.1"/>
    <property type="molecule type" value="Genomic_DNA"/>
</dbReference>
<organism evidence="8 9">
    <name type="scientific">Oceanisphaera marina</name>
    <dbReference type="NCBI Taxonomy" id="2017550"/>
    <lineage>
        <taxon>Bacteria</taxon>
        <taxon>Pseudomonadati</taxon>
        <taxon>Pseudomonadota</taxon>
        <taxon>Gammaproteobacteria</taxon>
        <taxon>Aeromonadales</taxon>
        <taxon>Aeromonadaceae</taxon>
        <taxon>Oceanisphaera</taxon>
    </lineage>
</organism>
<accession>A0ABQ1IPL1</accession>
<feature type="transmembrane region" description="Helical" evidence="7">
    <location>
        <begin position="462"/>
        <end position="480"/>
    </location>
</feature>
<dbReference type="PROSITE" id="PS51257">
    <property type="entry name" value="PROKAR_LIPOPROTEIN"/>
    <property type="match status" value="1"/>
</dbReference>
<keyword evidence="4 7" id="KW-0812">Transmembrane</keyword>
<feature type="transmembrane region" description="Helical" evidence="7">
    <location>
        <begin position="58"/>
        <end position="85"/>
    </location>
</feature>
<gene>
    <name evidence="8" type="ORF">GCM10011502_23350</name>
</gene>
<evidence type="ECO:0000256" key="2">
    <source>
        <dbReference type="ARBA" id="ARBA00022448"/>
    </source>
</evidence>
<keyword evidence="2" id="KW-0813">Transport</keyword>
<name>A0ABQ1IPL1_9GAMM</name>
<reference evidence="9" key="1">
    <citation type="journal article" date="2019" name="Int. J. Syst. Evol. Microbiol.">
        <title>The Global Catalogue of Microorganisms (GCM) 10K type strain sequencing project: providing services to taxonomists for standard genome sequencing and annotation.</title>
        <authorList>
            <consortium name="The Broad Institute Genomics Platform"/>
            <consortium name="The Broad Institute Genome Sequencing Center for Infectious Disease"/>
            <person name="Wu L."/>
            <person name="Ma J."/>
        </authorList>
    </citation>
    <scope>NUCLEOTIDE SEQUENCE [LARGE SCALE GENOMIC DNA]</scope>
    <source>
        <strain evidence="9">CGMCC 1.15923</strain>
    </source>
</reference>
<evidence type="ECO:0000256" key="7">
    <source>
        <dbReference type="SAM" id="Phobius"/>
    </source>
</evidence>
<evidence type="ECO:0000256" key="5">
    <source>
        <dbReference type="ARBA" id="ARBA00022989"/>
    </source>
</evidence>
<feature type="transmembrane region" description="Helical" evidence="7">
    <location>
        <begin position="218"/>
        <end position="238"/>
    </location>
</feature>